<proteinExistence type="predicted"/>
<organism evidence="1 2">
    <name type="scientific">Micromonospora coriariae</name>
    <dbReference type="NCBI Taxonomy" id="285665"/>
    <lineage>
        <taxon>Bacteria</taxon>
        <taxon>Bacillati</taxon>
        <taxon>Actinomycetota</taxon>
        <taxon>Actinomycetes</taxon>
        <taxon>Micromonosporales</taxon>
        <taxon>Micromonosporaceae</taxon>
        <taxon>Micromonospora</taxon>
    </lineage>
</organism>
<dbReference type="RefSeq" id="WP_089019942.1">
    <property type="nucleotide sequence ID" value="NZ_LT607412.1"/>
</dbReference>
<name>A0A1C4X105_9ACTN</name>
<keyword evidence="2" id="KW-1185">Reference proteome</keyword>
<dbReference type="Proteomes" id="UP000198243">
    <property type="component" value="Chromosome I"/>
</dbReference>
<dbReference type="OrthoDB" id="8657476at2"/>
<dbReference type="Pfam" id="PF15595">
    <property type="entry name" value="Imm51"/>
    <property type="match status" value="1"/>
</dbReference>
<reference evidence="2" key="1">
    <citation type="submission" date="2016-06" db="EMBL/GenBank/DDBJ databases">
        <authorList>
            <person name="Varghese N."/>
            <person name="Submissions Spin"/>
        </authorList>
    </citation>
    <scope>NUCLEOTIDE SEQUENCE [LARGE SCALE GENOMIC DNA]</scope>
    <source>
        <strain evidence="2">DSM 44875</strain>
    </source>
</reference>
<accession>A0A1C4X105</accession>
<evidence type="ECO:0000313" key="2">
    <source>
        <dbReference type="Proteomes" id="UP000198243"/>
    </source>
</evidence>
<gene>
    <name evidence="1" type="ORF">GA0070607_4528</name>
</gene>
<protein>
    <submittedName>
        <fullName evidence="1">Immunity protein 51</fullName>
    </submittedName>
</protein>
<dbReference type="AlphaFoldDB" id="A0A1C4X105"/>
<evidence type="ECO:0000313" key="1">
    <source>
        <dbReference type="EMBL" id="SCF02074.1"/>
    </source>
</evidence>
<dbReference type="EMBL" id="LT607412">
    <property type="protein sequence ID" value="SCF02074.1"/>
    <property type="molecule type" value="Genomic_DNA"/>
</dbReference>
<dbReference type="InterPro" id="IPR028956">
    <property type="entry name" value="Imm51"/>
</dbReference>
<sequence>MIDQSTFAPFVLVEHDDPPVRNCGGRSRCRYNLVLHDRDMQPVASTFALAGVAGDGCGWNGFAESLAAAEMPAVAELVNFLSDPGTFVLTSHHVDALRQLAGRLAAAYHDPELLAHLLRPAREA</sequence>